<keyword evidence="6 8" id="KW-0472">Membrane</keyword>
<dbReference type="InterPro" id="IPR045122">
    <property type="entry name" value="Csc1-like"/>
</dbReference>
<evidence type="ECO:0000256" key="8">
    <source>
        <dbReference type="SAM" id="Phobius"/>
    </source>
</evidence>
<evidence type="ECO:0008006" key="15">
    <source>
        <dbReference type="Google" id="ProtNLM"/>
    </source>
</evidence>
<evidence type="ECO:0000259" key="10">
    <source>
        <dbReference type="Pfam" id="PF12621"/>
    </source>
</evidence>
<gene>
    <name evidence="13" type="ORF">Cpir12675_006228</name>
</gene>
<feature type="region of interest" description="Disordered" evidence="7">
    <location>
        <begin position="458"/>
        <end position="516"/>
    </location>
</feature>
<comment type="similarity">
    <text evidence="2">Belongs to the CSC1 (TC 1.A.17) family.</text>
</comment>
<evidence type="ECO:0000313" key="14">
    <source>
        <dbReference type="Proteomes" id="UP001583280"/>
    </source>
</evidence>
<evidence type="ECO:0000259" key="12">
    <source>
        <dbReference type="Pfam" id="PF14703"/>
    </source>
</evidence>
<dbReference type="Proteomes" id="UP001583280">
    <property type="component" value="Unassembled WGS sequence"/>
</dbReference>
<evidence type="ECO:0000259" key="9">
    <source>
        <dbReference type="Pfam" id="PF02714"/>
    </source>
</evidence>
<keyword evidence="5 8" id="KW-1133">Transmembrane helix</keyword>
<evidence type="ECO:0000256" key="4">
    <source>
        <dbReference type="ARBA" id="ARBA00022692"/>
    </source>
</evidence>
<feature type="transmembrane region" description="Helical" evidence="8">
    <location>
        <begin position="60"/>
        <end position="82"/>
    </location>
</feature>
<reference evidence="13 14" key="1">
    <citation type="journal article" date="2024" name="IMA Fungus">
        <title>IMA Genome - F19 : A genome assembly and annotation guide to empower mycologists, including annotated draft genome sequences of Ceratocystis pirilliformis, Diaporthe australafricana, Fusarium ophioides, Paecilomyces lecythidis, and Sporothrix stenoceras.</title>
        <authorList>
            <person name="Aylward J."/>
            <person name="Wilson A.M."/>
            <person name="Visagie C.M."/>
            <person name="Spraker J."/>
            <person name="Barnes I."/>
            <person name="Buitendag C."/>
            <person name="Ceriani C."/>
            <person name="Del Mar Angel L."/>
            <person name="du Plessis D."/>
            <person name="Fuchs T."/>
            <person name="Gasser K."/>
            <person name="Kramer D."/>
            <person name="Li W."/>
            <person name="Munsamy K."/>
            <person name="Piso A."/>
            <person name="Price J.L."/>
            <person name="Sonnekus B."/>
            <person name="Thomas C."/>
            <person name="van der Nest A."/>
            <person name="van Dijk A."/>
            <person name="van Heerden A."/>
            <person name="van Vuuren N."/>
            <person name="Yilmaz N."/>
            <person name="Duong T.A."/>
            <person name="van der Merwe N.A."/>
            <person name="Wingfield M.J."/>
            <person name="Wingfield B.D."/>
        </authorList>
    </citation>
    <scope>NUCLEOTIDE SEQUENCE [LARGE SCALE GENOMIC DNA]</scope>
    <source>
        <strain evidence="13 14">CMW 12675</strain>
    </source>
</reference>
<comment type="subcellular location">
    <subcellularLocation>
        <location evidence="1">Membrane</location>
        <topology evidence="1">Multi-pass membrane protein</topology>
    </subcellularLocation>
</comment>
<feature type="domain" description="CSC1/OSCA1-like cytosolic" evidence="12">
    <location>
        <begin position="629"/>
        <end position="730"/>
    </location>
</feature>
<feature type="transmembrane region" description="Helical" evidence="8">
    <location>
        <begin position="795"/>
        <end position="818"/>
    </location>
</feature>
<feature type="transmembrane region" description="Helical" evidence="8">
    <location>
        <begin position="143"/>
        <end position="164"/>
    </location>
</feature>
<feature type="transmembrane region" description="Helical" evidence="8">
    <location>
        <begin position="1039"/>
        <end position="1056"/>
    </location>
</feature>
<proteinExistence type="inferred from homology"/>
<feature type="transmembrane region" description="Helical" evidence="8">
    <location>
        <begin position="838"/>
        <end position="860"/>
    </location>
</feature>
<feature type="compositionally biased region" description="Low complexity" evidence="7">
    <location>
        <begin position="486"/>
        <end position="503"/>
    </location>
</feature>
<organism evidence="13 14">
    <name type="scientific">Ceratocystis pirilliformis</name>
    <dbReference type="NCBI Taxonomy" id="259994"/>
    <lineage>
        <taxon>Eukaryota</taxon>
        <taxon>Fungi</taxon>
        <taxon>Dikarya</taxon>
        <taxon>Ascomycota</taxon>
        <taxon>Pezizomycotina</taxon>
        <taxon>Sordariomycetes</taxon>
        <taxon>Hypocreomycetidae</taxon>
        <taxon>Microascales</taxon>
        <taxon>Ceratocystidaceae</taxon>
        <taxon>Ceratocystis</taxon>
    </lineage>
</organism>
<evidence type="ECO:0000313" key="13">
    <source>
        <dbReference type="EMBL" id="KAL1888304.1"/>
    </source>
</evidence>
<dbReference type="InterPro" id="IPR003864">
    <property type="entry name" value="CSC1/OSCA1-like_7TM"/>
</dbReference>
<feature type="transmembrane region" description="Helical" evidence="8">
    <location>
        <begin position="1009"/>
        <end position="1027"/>
    </location>
</feature>
<accession>A0ABR3YLP5</accession>
<keyword evidence="3" id="KW-0813">Transport</keyword>
<dbReference type="InterPro" id="IPR022257">
    <property type="entry name" value="PHM7_ext"/>
</dbReference>
<feature type="domain" description="CSC1/OSCA1-like 7TM region" evidence="9">
    <location>
        <begin position="741"/>
        <end position="1023"/>
    </location>
</feature>
<evidence type="ECO:0000256" key="5">
    <source>
        <dbReference type="ARBA" id="ARBA00022989"/>
    </source>
</evidence>
<dbReference type="EMBL" id="JAWDJO010000267">
    <property type="protein sequence ID" value="KAL1888304.1"/>
    <property type="molecule type" value="Genomic_DNA"/>
</dbReference>
<dbReference type="Pfam" id="PF13967">
    <property type="entry name" value="RSN1_TM"/>
    <property type="match status" value="1"/>
</dbReference>
<feature type="domain" description="CSC1/OSCA1-like cytosolic" evidence="12">
    <location>
        <begin position="250"/>
        <end position="336"/>
    </location>
</feature>
<evidence type="ECO:0000259" key="11">
    <source>
        <dbReference type="Pfam" id="PF13967"/>
    </source>
</evidence>
<sequence>MASPSLNGGPGPNFSKRLVHSYVSFVDYAIRPRDTSVSSADDVDGESGSAQKLSGISLNAFLTALVVSIIIFGVQISVFLLLRNRLARIFKPKTYLVPERERTEPPPRTPWGMVIALMSFKDREVINKCGLDAYFFLRYLKTLLVIFVPIAMVVIPILIPLNYVDGRGHDVNHRSKSNPFNNATSVTGLDTLAWGNIKPTHTSRYGVHLFLAICVVIWVCTVFYFEMRVYIKVRQDYLTSAEHRLRASATTILVNSIPSKWLSKEALRGLFDVFPGGIRNIWLNRDLSVLLAKVHEREAINKMLEGAETELIRMAKKNQMKQKAKEEKKLRKKQRRKGPTKEELANRRAQEDDEAQRRAETTEGTETQANATLANSDLDDAVTQARKRLTMTAEHVPGNSNKLTAGLSKVGKGVIGGVGKVGDGIVGGVGKAGAGIVGGVGKASNGLKLISHGVESTLDNTNGFTTIRTPAEEEPERSCSPQGQHTRNTSNSSSVGSSTEYNNYKPPARKPDNRASAYRVHYQEDDSPTAVYYNTVRKVDNLDDMYSKVKPHFWEFWKPPEGSYASPIPQTAESQDESQANVTGWRRLLWSFRLMSIDVPDIDYPEYLTNQKKEEAHGPAEWEKWVKRKHRPTHRLPNFTWTPGFLPGLPLINKKVDTIDWCRKELARLNMEIEEDQKRPERYPLLNSAFIQFNHQVAAHMACQSVIHHIPKQMAPRINEVSPRDVIWDNMAISWWQEWARSALVTVAVAAMIIFWTIPVAFTASLGQIDSLVIQFKWLSFLVANETMRKISKSLVGVLPALLLAILLILVPIILDFLATVKGAKTGAQKAEFVQRAYFIFLFFQVFLIVSIASFFAASADEIFANIQSLTKDPFKVLELLASNLPKSANYFFSYMILQAMSTSSGTLLQIGALAGWYLLARMFDSTARAKWSRNTTLSTINWGSFFPVYTNFACIALAYAVIAPLISLFAIITFSLLWIAQRYSMLYVTRFAVDTGGVLYPRAINQTFTGLYVMELCLAGLFFVVVDDNGNNTCTEHGVIILVVLCLTALFQIMMNRSFGPLLRYLPVTYEDEAVIRDEAFQRAQNKRLGLLDDEQQDHDDGDDSCPMLASSVQSQADEDIELTKVKRSMTDTINPVKRIGTWANDSRTGRALTLGKVRANTADYRRRQKARDMEAQKAIGDALFLGYHNEIEDLAPDERDVLVRYAFLHYALRARRPTVWLPRDDIGVSDDEIRQMQNLSDYIPASNASTALDSKARVVYGRNPPDFLEVDLINL</sequence>
<comment type="caution">
    <text evidence="13">The sequence shown here is derived from an EMBL/GenBank/DDBJ whole genome shotgun (WGS) entry which is preliminary data.</text>
</comment>
<evidence type="ECO:0000256" key="3">
    <source>
        <dbReference type="ARBA" id="ARBA00022448"/>
    </source>
</evidence>
<dbReference type="PANTHER" id="PTHR13018:SF20">
    <property type="entry name" value="SPORULATION-SPECIFIC PROTEIN 75"/>
    <property type="match status" value="1"/>
</dbReference>
<dbReference type="Pfam" id="PF12621">
    <property type="entry name" value="PHM7_ext"/>
    <property type="match status" value="1"/>
</dbReference>
<dbReference type="PANTHER" id="PTHR13018">
    <property type="entry name" value="PROBABLE MEMBRANE PROTEIN DUF221-RELATED"/>
    <property type="match status" value="1"/>
</dbReference>
<protein>
    <recommendedName>
        <fullName evidence="15">Calcium permeable stress-gated cation channel 1</fullName>
    </recommendedName>
</protein>
<dbReference type="InterPro" id="IPR032880">
    <property type="entry name" value="CSC1/OSCA1-like_N"/>
</dbReference>
<feature type="compositionally biased region" description="Polar residues" evidence="7">
    <location>
        <begin position="362"/>
        <end position="375"/>
    </location>
</feature>
<feature type="region of interest" description="Disordered" evidence="7">
    <location>
        <begin position="317"/>
        <end position="380"/>
    </location>
</feature>
<feature type="domain" description="10TM putative phosphate transporter extracellular tail" evidence="10">
    <location>
        <begin position="1198"/>
        <end position="1268"/>
    </location>
</feature>
<feature type="compositionally biased region" description="Basic and acidic residues" evidence="7">
    <location>
        <begin position="339"/>
        <end position="361"/>
    </location>
</feature>
<keyword evidence="14" id="KW-1185">Reference proteome</keyword>
<evidence type="ECO:0000256" key="6">
    <source>
        <dbReference type="ARBA" id="ARBA00023136"/>
    </source>
</evidence>
<name>A0ABR3YLP5_9PEZI</name>
<feature type="transmembrane region" description="Helical" evidence="8">
    <location>
        <begin position="957"/>
        <end position="981"/>
    </location>
</feature>
<feature type="domain" description="CSC1/OSCA1-like N-terminal transmembrane" evidence="11">
    <location>
        <begin position="60"/>
        <end position="226"/>
    </location>
</feature>
<dbReference type="InterPro" id="IPR027815">
    <property type="entry name" value="CSC1/OSCA1-like_cyt"/>
</dbReference>
<keyword evidence="4 8" id="KW-0812">Transmembrane</keyword>
<feature type="compositionally biased region" description="Polar residues" evidence="7">
    <location>
        <begin position="458"/>
        <end position="468"/>
    </location>
</feature>
<evidence type="ECO:0000256" key="2">
    <source>
        <dbReference type="ARBA" id="ARBA00007779"/>
    </source>
</evidence>
<evidence type="ECO:0000256" key="7">
    <source>
        <dbReference type="SAM" id="MobiDB-lite"/>
    </source>
</evidence>
<feature type="transmembrane region" description="Helical" evidence="8">
    <location>
        <begin position="892"/>
        <end position="920"/>
    </location>
</feature>
<feature type="transmembrane region" description="Helical" evidence="8">
    <location>
        <begin position="205"/>
        <end position="225"/>
    </location>
</feature>
<feature type="transmembrane region" description="Helical" evidence="8">
    <location>
        <begin position="743"/>
        <end position="762"/>
    </location>
</feature>
<evidence type="ECO:0000256" key="1">
    <source>
        <dbReference type="ARBA" id="ARBA00004141"/>
    </source>
</evidence>
<dbReference type="Pfam" id="PF02714">
    <property type="entry name" value="RSN1_7TM"/>
    <property type="match status" value="1"/>
</dbReference>
<dbReference type="Pfam" id="PF14703">
    <property type="entry name" value="PHM7_cyt"/>
    <property type="match status" value="2"/>
</dbReference>